<dbReference type="EMBL" id="MLEC01000070">
    <property type="protein sequence ID" value="POC82828.1"/>
    <property type="molecule type" value="Genomic_DNA"/>
</dbReference>
<gene>
    <name evidence="1" type="ORF">BKM26_26105</name>
</gene>
<dbReference type="Proteomes" id="UP000237477">
    <property type="component" value="Unassembled WGS sequence"/>
</dbReference>
<evidence type="ECO:0000313" key="2">
    <source>
        <dbReference type="Proteomes" id="UP000237477"/>
    </source>
</evidence>
<proteinExistence type="predicted"/>
<comment type="caution">
    <text evidence="1">The sequence shown here is derived from an EMBL/GenBank/DDBJ whole genome shotgun (WGS) entry which is preliminary data.</text>
</comment>
<reference evidence="1 2" key="1">
    <citation type="submission" date="2016-10" db="EMBL/GenBank/DDBJ databases">
        <title>Comparative genomics of Pseudomonas syringae.</title>
        <authorList>
            <person name="Hulin M.T."/>
        </authorList>
    </citation>
    <scope>NUCLEOTIDE SEQUENCE [LARGE SCALE GENOMIC DNA]</scope>
    <source>
        <strain evidence="2">R2-5255</strain>
    </source>
</reference>
<keyword evidence="2" id="KW-1185">Reference proteome</keyword>
<protein>
    <submittedName>
        <fullName evidence="1">Uncharacterized protein</fullName>
    </submittedName>
</protein>
<evidence type="ECO:0000313" key="1">
    <source>
        <dbReference type="EMBL" id="POC82828.1"/>
    </source>
</evidence>
<name>A0ABX4YQS8_9PSED</name>
<accession>A0ABX4YQS8</accession>
<sequence>MAFEPSWAAVVMAREIGGCVVASLEIKETTSFSSDRNIEFQTQAQMLQAGSNAQITASAKEETEYFITVEFAPAKKPRNQ</sequence>
<organism evidence="1 2">
    <name type="scientific">Pseudomonas avellanae pv. morsprunorum</name>
    <dbReference type="NCBI Taxonomy" id="3380385"/>
    <lineage>
        <taxon>Bacteria</taxon>
        <taxon>Pseudomonadati</taxon>
        <taxon>Pseudomonadota</taxon>
        <taxon>Gammaproteobacteria</taxon>
        <taxon>Pseudomonadales</taxon>
        <taxon>Pseudomonadaceae</taxon>
        <taxon>Pseudomonas</taxon>
    </lineage>
</organism>